<feature type="region of interest" description="Disordered" evidence="1">
    <location>
        <begin position="1"/>
        <end position="22"/>
    </location>
</feature>
<feature type="region of interest" description="Disordered" evidence="1">
    <location>
        <begin position="468"/>
        <end position="512"/>
    </location>
</feature>
<sequence>MTISDQGETIHYSGSMESGARTENPRSILPLAIYVRDVVTTATEYLQSGKAPPPVQTGGGRANTQLLAEMVLSDPFLPVFVGTSIRISAMQATIAVPNPMGVPLATTVTSPGADARRSTSGSVPAKPLSVMNLPKPGGRNNGVAPLPIKRTKHILDELCTKLRPTPTVVSGTTSGDPLQRTPNTPSLAPHHHLGGLPPPLSLGKILTPPSAPLLTPATGRGLSSSSVAPPAAPEVMLRNCHESGRRLRLAMYRCSPGEDPFTCHTSSLMELGQYAEEGPDAPWCFFKEDTTPAQIAVSIGEALLAAKKNPSIVGMLRPPGTGRAGNNSLLKHPRCVLPCGASGGKASIAGGGGPLDDIHPSPPTLPSVMPNPSPLTTTEIVHVCGAGSLTEFHVRLAPTVPPGDYVLMIEVPNPYIIAGPLQQLADYHDILPLRIPVRVCPMDFQMQKTFIQLVEGNTAVSTQLGATASSVGSGDFDLPIPDSDYEGDDHMEDEGDDGGDDHDDDDDLHDDD</sequence>
<name>A0A0S4J4F0_BODSA</name>
<keyword evidence="3" id="KW-1185">Reference proteome</keyword>
<dbReference type="EMBL" id="CYKH01001241">
    <property type="protein sequence ID" value="CUG86113.1"/>
    <property type="molecule type" value="Genomic_DNA"/>
</dbReference>
<feature type="compositionally biased region" description="Polar residues" evidence="1">
    <location>
        <begin position="167"/>
        <end position="184"/>
    </location>
</feature>
<feature type="region of interest" description="Disordered" evidence="1">
    <location>
        <begin position="109"/>
        <end position="145"/>
    </location>
</feature>
<reference evidence="3" key="1">
    <citation type="submission" date="2015-09" db="EMBL/GenBank/DDBJ databases">
        <authorList>
            <consortium name="Pathogen Informatics"/>
        </authorList>
    </citation>
    <scope>NUCLEOTIDE SEQUENCE [LARGE SCALE GENOMIC DNA]</scope>
    <source>
        <strain evidence="3">Lake Konstanz</strain>
    </source>
</reference>
<organism evidence="2 3">
    <name type="scientific">Bodo saltans</name>
    <name type="common">Flagellated protozoan</name>
    <dbReference type="NCBI Taxonomy" id="75058"/>
    <lineage>
        <taxon>Eukaryota</taxon>
        <taxon>Discoba</taxon>
        <taxon>Euglenozoa</taxon>
        <taxon>Kinetoplastea</taxon>
        <taxon>Metakinetoplastina</taxon>
        <taxon>Eubodonida</taxon>
        <taxon>Bodonidae</taxon>
        <taxon>Bodo</taxon>
    </lineage>
</organism>
<accession>A0A0S4J4F0</accession>
<dbReference type="VEuPathDB" id="TriTrypDB:BSAL_91605"/>
<dbReference type="Proteomes" id="UP000051952">
    <property type="component" value="Unassembled WGS sequence"/>
</dbReference>
<dbReference type="AlphaFoldDB" id="A0A0S4J4F0"/>
<gene>
    <name evidence="2" type="ORF">BSAL_91605</name>
</gene>
<evidence type="ECO:0000256" key="1">
    <source>
        <dbReference type="SAM" id="MobiDB-lite"/>
    </source>
</evidence>
<protein>
    <submittedName>
        <fullName evidence="2">Uncharacterized protein</fullName>
    </submittedName>
</protein>
<evidence type="ECO:0000313" key="2">
    <source>
        <dbReference type="EMBL" id="CUG86113.1"/>
    </source>
</evidence>
<proteinExistence type="predicted"/>
<feature type="region of interest" description="Disordered" evidence="1">
    <location>
        <begin position="165"/>
        <end position="191"/>
    </location>
</feature>
<feature type="compositionally biased region" description="Acidic residues" evidence="1">
    <location>
        <begin position="483"/>
        <end position="512"/>
    </location>
</feature>
<evidence type="ECO:0000313" key="3">
    <source>
        <dbReference type="Proteomes" id="UP000051952"/>
    </source>
</evidence>